<dbReference type="OrthoDB" id="278408at2759"/>
<reference evidence="2 3" key="1">
    <citation type="submission" date="2021-02" db="EMBL/GenBank/DDBJ databases">
        <title>Porcisia hertigi Genome sequencing and assembly.</title>
        <authorList>
            <person name="Almutairi H."/>
            <person name="Gatherer D."/>
        </authorList>
    </citation>
    <scope>NUCLEOTIDE SEQUENCE [LARGE SCALE GENOMIC DNA]</scope>
    <source>
        <strain evidence="2 3">C119</strain>
    </source>
</reference>
<dbReference type="Proteomes" id="UP000674318">
    <property type="component" value="Unassembled WGS sequence"/>
</dbReference>
<feature type="region of interest" description="Disordered" evidence="1">
    <location>
        <begin position="60"/>
        <end position="85"/>
    </location>
</feature>
<evidence type="ECO:0000313" key="2">
    <source>
        <dbReference type="EMBL" id="KAG5501469.1"/>
    </source>
</evidence>
<dbReference type="RefSeq" id="XP_067756092.1">
    <property type="nucleotide sequence ID" value="XM_067899302.1"/>
</dbReference>
<dbReference type="EMBL" id="JAFJZO010000027">
    <property type="protein sequence ID" value="KAG5501469.1"/>
    <property type="molecule type" value="Genomic_DNA"/>
</dbReference>
<evidence type="ECO:0000256" key="1">
    <source>
        <dbReference type="SAM" id="MobiDB-lite"/>
    </source>
</evidence>
<protein>
    <submittedName>
        <fullName evidence="2">Uncharacterized protein</fullName>
    </submittedName>
</protein>
<gene>
    <name evidence="2" type="ORF">JKF63_03298</name>
</gene>
<accession>A0A836L7N5</accession>
<feature type="compositionally biased region" description="Polar residues" evidence="1">
    <location>
        <begin position="213"/>
        <end position="228"/>
    </location>
</feature>
<dbReference type="GeneID" id="94289379"/>
<proteinExistence type="predicted"/>
<feature type="compositionally biased region" description="Acidic residues" evidence="1">
    <location>
        <begin position="235"/>
        <end position="257"/>
    </location>
</feature>
<comment type="caution">
    <text evidence="2">The sequence shown here is derived from an EMBL/GenBank/DDBJ whole genome shotgun (WGS) entry which is preliminary data.</text>
</comment>
<name>A0A836L7N5_9TRYP</name>
<dbReference type="KEGG" id="phet:94289379"/>
<dbReference type="AlphaFoldDB" id="A0A836L7N5"/>
<organism evidence="2 3">
    <name type="scientific">Porcisia hertigi</name>
    <dbReference type="NCBI Taxonomy" id="2761500"/>
    <lineage>
        <taxon>Eukaryota</taxon>
        <taxon>Discoba</taxon>
        <taxon>Euglenozoa</taxon>
        <taxon>Kinetoplastea</taxon>
        <taxon>Metakinetoplastina</taxon>
        <taxon>Trypanosomatida</taxon>
        <taxon>Trypanosomatidae</taxon>
        <taxon>Leishmaniinae</taxon>
        <taxon>Porcisia</taxon>
    </lineage>
</organism>
<sequence>MSGAGRKHRAKHLTQQYLDVSGWVGPKEGESLAICMESPHGQHVRVLLLAHSNDVSMCSPSESPVAHGSSSNDIPHRVAGSGVDASALPPTATPLLEVEKVVHLPRKFHKVIWLSIKDIVVIADNAVCFKPSPEQAERFLKDPRNKGWRERVAAAQLRAEAQRAAMQRMPHYGTTGQTTTSVLTAPQVCLQERTTADGAAQESGEGSEGETSDMCNPNWRSIKHQQQFFYGVGDDRDEEDEDEEDEDEEEEDEEEDA</sequence>
<feature type="region of interest" description="Disordered" evidence="1">
    <location>
        <begin position="194"/>
        <end position="257"/>
    </location>
</feature>
<evidence type="ECO:0000313" key="3">
    <source>
        <dbReference type="Proteomes" id="UP000674318"/>
    </source>
</evidence>
<keyword evidence="3" id="KW-1185">Reference proteome</keyword>
<feature type="compositionally biased region" description="Polar residues" evidence="1">
    <location>
        <begin position="60"/>
        <end position="73"/>
    </location>
</feature>